<comment type="catalytic activity">
    <reaction evidence="5">
        <text>2 superoxide + 2 H(+) = H2O2 + O2</text>
        <dbReference type="Rhea" id="RHEA:20696"/>
        <dbReference type="ChEBI" id="CHEBI:15378"/>
        <dbReference type="ChEBI" id="CHEBI:15379"/>
        <dbReference type="ChEBI" id="CHEBI:16240"/>
        <dbReference type="ChEBI" id="CHEBI:18421"/>
        <dbReference type="EC" id="1.15.1.1"/>
    </reaction>
</comment>
<dbReference type="GO" id="GO:0004784">
    <property type="term" value="F:superoxide dismutase activity"/>
    <property type="evidence" value="ECO:0007669"/>
    <property type="project" value="UniProtKB-EC"/>
</dbReference>
<dbReference type="RefSeq" id="WP_073244622.1">
    <property type="nucleotide sequence ID" value="NZ_BJNP01000023.1"/>
</dbReference>
<dbReference type="GO" id="GO:0046872">
    <property type="term" value="F:metal ion binding"/>
    <property type="evidence" value="ECO:0007669"/>
    <property type="project" value="UniProtKB-KW"/>
</dbReference>
<evidence type="ECO:0000256" key="2">
    <source>
        <dbReference type="ARBA" id="ARBA00012682"/>
    </source>
</evidence>
<sequence>MKKLFFTITSLLFFSFLISCQKKKLIEVVEVPLPTAQEKVTIGFPDDVKAAPGSFLLEKLPYPYDALAPTISPLTLEMHYSKHYLTYTNNLNTAIAGTEYENMTIEEILGKLDINDTELRNNAGGFYNHSLYWKSMAPNSGGTPTDTIAAIINRDFGSFEDFKTAFKQEATKQFGSAWVWLIVDKAGKLKITSSQNQDNPLMRNAAVPGTPILALDLWEHAYYLGHQYRRRSYIESFFNVINWKKINENYENTFIRKRYY</sequence>
<name>A0A4Y4B0M3_9FLAO</name>
<evidence type="ECO:0000256" key="4">
    <source>
        <dbReference type="ARBA" id="ARBA00023002"/>
    </source>
</evidence>
<evidence type="ECO:0000256" key="5">
    <source>
        <dbReference type="RuleBase" id="RU000414"/>
    </source>
</evidence>
<dbReference type="PANTHER" id="PTHR43595">
    <property type="entry name" value="37S RIBOSOMAL PROTEIN S26, MITOCHONDRIAL"/>
    <property type="match status" value="1"/>
</dbReference>
<dbReference type="InterPro" id="IPR019832">
    <property type="entry name" value="Mn/Fe_SOD_C"/>
</dbReference>
<evidence type="ECO:0000313" key="9">
    <source>
        <dbReference type="Proteomes" id="UP000316775"/>
    </source>
</evidence>
<dbReference type="InterPro" id="IPR036324">
    <property type="entry name" value="Mn/Fe_SOD_N_sf"/>
</dbReference>
<protein>
    <recommendedName>
        <fullName evidence="2 5">Superoxide dismutase</fullName>
        <ecNumber evidence="2 5">1.15.1.1</ecNumber>
    </recommendedName>
</protein>
<dbReference type="SUPFAM" id="SSF54719">
    <property type="entry name" value="Fe,Mn superoxide dismutase (SOD), C-terminal domain"/>
    <property type="match status" value="1"/>
</dbReference>
<dbReference type="Gene3D" id="3.55.40.20">
    <property type="entry name" value="Iron/manganese superoxide dismutase, C-terminal domain"/>
    <property type="match status" value="1"/>
</dbReference>
<evidence type="ECO:0000256" key="3">
    <source>
        <dbReference type="ARBA" id="ARBA00022723"/>
    </source>
</evidence>
<dbReference type="Pfam" id="PF02777">
    <property type="entry name" value="Sod_Fe_C"/>
    <property type="match status" value="1"/>
</dbReference>
<comment type="function">
    <text evidence="5">Destroys radicals which are normally produced within the cells and which are toxic to biological systems.</text>
</comment>
<evidence type="ECO:0000256" key="1">
    <source>
        <dbReference type="ARBA" id="ARBA00008714"/>
    </source>
</evidence>
<comment type="caution">
    <text evidence="8">The sequence shown here is derived from an EMBL/GenBank/DDBJ whole genome shotgun (WGS) entry which is preliminary data.</text>
</comment>
<keyword evidence="3 5" id="KW-0479">Metal-binding</keyword>
<dbReference type="PRINTS" id="PR01703">
    <property type="entry name" value="MNSODISMTASE"/>
</dbReference>
<dbReference type="PANTHER" id="PTHR43595:SF2">
    <property type="entry name" value="SMALL RIBOSOMAL SUBUNIT PROTEIN MS42"/>
    <property type="match status" value="1"/>
</dbReference>
<dbReference type="PROSITE" id="PS51257">
    <property type="entry name" value="PROKAR_LIPOPROTEIN"/>
    <property type="match status" value="1"/>
</dbReference>
<comment type="similarity">
    <text evidence="1 5">Belongs to the iron/manganese superoxide dismutase family.</text>
</comment>
<dbReference type="InterPro" id="IPR019833">
    <property type="entry name" value="Mn/Fe_SOD_BS"/>
</dbReference>
<evidence type="ECO:0000259" key="7">
    <source>
        <dbReference type="Pfam" id="PF02777"/>
    </source>
</evidence>
<evidence type="ECO:0000313" key="8">
    <source>
        <dbReference type="EMBL" id="GEC72677.1"/>
    </source>
</evidence>
<feature type="domain" description="Manganese/iron superoxide dismutase N-terminal" evidence="6">
    <location>
        <begin position="55"/>
        <end position="137"/>
    </location>
</feature>
<dbReference type="OrthoDB" id="9803125at2"/>
<dbReference type="EMBL" id="BJNP01000023">
    <property type="protein sequence ID" value="GEC72677.1"/>
    <property type="molecule type" value="Genomic_DNA"/>
</dbReference>
<organism evidence="8 9">
    <name type="scientific">Flavobacterium flevense</name>
    <dbReference type="NCBI Taxonomy" id="983"/>
    <lineage>
        <taxon>Bacteria</taxon>
        <taxon>Pseudomonadati</taxon>
        <taxon>Bacteroidota</taxon>
        <taxon>Flavobacteriia</taxon>
        <taxon>Flavobacteriales</taxon>
        <taxon>Flavobacteriaceae</taxon>
        <taxon>Flavobacterium</taxon>
    </lineage>
</organism>
<accession>A0A4Y4B0M3</accession>
<keyword evidence="9" id="KW-1185">Reference proteome</keyword>
<dbReference type="GO" id="GO:0005737">
    <property type="term" value="C:cytoplasm"/>
    <property type="evidence" value="ECO:0007669"/>
    <property type="project" value="TreeGrafter"/>
</dbReference>
<dbReference type="InterPro" id="IPR019831">
    <property type="entry name" value="Mn/Fe_SOD_N"/>
</dbReference>
<evidence type="ECO:0000259" key="6">
    <source>
        <dbReference type="Pfam" id="PF00081"/>
    </source>
</evidence>
<feature type="domain" description="Manganese/iron superoxide dismutase C-terminal" evidence="7">
    <location>
        <begin position="145"/>
        <end position="249"/>
    </location>
</feature>
<dbReference type="Proteomes" id="UP000316775">
    <property type="component" value="Unassembled WGS sequence"/>
</dbReference>
<gene>
    <name evidence="8" type="ORF">FFL01_22160</name>
</gene>
<reference evidence="8 9" key="1">
    <citation type="submission" date="2019-06" db="EMBL/GenBank/DDBJ databases">
        <title>Whole genome shotgun sequence of Flavobacterium flevense NBRC 14960.</title>
        <authorList>
            <person name="Hosoyama A."/>
            <person name="Uohara A."/>
            <person name="Ohji S."/>
            <person name="Ichikawa N."/>
        </authorList>
    </citation>
    <scope>NUCLEOTIDE SEQUENCE [LARGE SCALE GENOMIC DNA]</scope>
    <source>
        <strain evidence="8 9">NBRC 14960</strain>
    </source>
</reference>
<dbReference type="STRING" id="983.SAMN05443543_105119"/>
<proteinExistence type="inferred from homology"/>
<dbReference type="SUPFAM" id="SSF46609">
    <property type="entry name" value="Fe,Mn superoxide dismutase (SOD), N-terminal domain"/>
    <property type="match status" value="1"/>
</dbReference>
<dbReference type="InterPro" id="IPR001189">
    <property type="entry name" value="Mn/Fe_SOD"/>
</dbReference>
<dbReference type="EC" id="1.15.1.1" evidence="2 5"/>
<dbReference type="Pfam" id="PF00081">
    <property type="entry name" value="Sod_Fe_N"/>
    <property type="match status" value="1"/>
</dbReference>
<dbReference type="PROSITE" id="PS00088">
    <property type="entry name" value="SOD_MN"/>
    <property type="match status" value="1"/>
</dbReference>
<dbReference type="Gene3D" id="1.10.287.990">
    <property type="entry name" value="Fe,Mn superoxide dismutase (SOD) domain"/>
    <property type="match status" value="1"/>
</dbReference>
<keyword evidence="4 5" id="KW-0560">Oxidoreductase</keyword>
<dbReference type="AlphaFoldDB" id="A0A4Y4B0M3"/>
<dbReference type="InterPro" id="IPR036314">
    <property type="entry name" value="SOD_C_sf"/>
</dbReference>